<organism evidence="1 2">
    <name type="scientific">Panagrolaimus sp. ES5</name>
    <dbReference type="NCBI Taxonomy" id="591445"/>
    <lineage>
        <taxon>Eukaryota</taxon>
        <taxon>Metazoa</taxon>
        <taxon>Ecdysozoa</taxon>
        <taxon>Nematoda</taxon>
        <taxon>Chromadorea</taxon>
        <taxon>Rhabditida</taxon>
        <taxon>Tylenchina</taxon>
        <taxon>Panagrolaimomorpha</taxon>
        <taxon>Panagrolaimoidea</taxon>
        <taxon>Panagrolaimidae</taxon>
        <taxon>Panagrolaimus</taxon>
    </lineage>
</organism>
<dbReference type="WBParaSite" id="ES5_v2.g11133.t1">
    <property type="protein sequence ID" value="ES5_v2.g11133.t1"/>
    <property type="gene ID" value="ES5_v2.g11133"/>
</dbReference>
<proteinExistence type="predicted"/>
<sequence length="304" mass="34466">MDSSDSESTSSTSSALSLTVNSSLIFPSKAEFLKTYLRQAFSLPDSIMHYMAMNPPSAEVYQKLIQSCKYFFVKNSILVLPSYYEINGWGTMVNGELKDIDLSNNPSKLWITDTFNLIKSDNTIASSIISKIYQCNVKNLQLHCQIITYDEFLILAPAVEHLSFAGVVVKYDDGTIVLFEKLVEQLPKVKKICLFLAGSEMITSKTIKELLKIPHFTTLDSFSLYTIPEVFDIESYYVHIKKNKCTKICLQFCYGISEEYKTRLEAIVDEIIGANNREYKTPYITFGGLNFAKILKLNALCLEQ</sequence>
<dbReference type="Proteomes" id="UP000887579">
    <property type="component" value="Unplaced"/>
</dbReference>
<evidence type="ECO:0000313" key="1">
    <source>
        <dbReference type="Proteomes" id="UP000887579"/>
    </source>
</evidence>
<name>A0AC34F2C5_9BILA</name>
<evidence type="ECO:0000313" key="2">
    <source>
        <dbReference type="WBParaSite" id="ES5_v2.g11133.t1"/>
    </source>
</evidence>
<accession>A0AC34F2C5</accession>
<protein>
    <submittedName>
        <fullName evidence="2">Uncharacterized protein</fullName>
    </submittedName>
</protein>
<reference evidence="2" key="1">
    <citation type="submission" date="2022-11" db="UniProtKB">
        <authorList>
            <consortium name="WormBaseParasite"/>
        </authorList>
    </citation>
    <scope>IDENTIFICATION</scope>
</reference>